<dbReference type="PANTHER" id="PTHR30255">
    <property type="entry name" value="SINGLE-STRANDED-DNA-SPECIFIC EXONUCLEASE RECJ"/>
    <property type="match status" value="1"/>
</dbReference>
<evidence type="ECO:0000256" key="1">
    <source>
        <dbReference type="ARBA" id="ARBA00005915"/>
    </source>
</evidence>
<dbReference type="PATRIC" id="fig|1128398.3.peg.1785"/>
<dbReference type="InterPro" id="IPR004610">
    <property type="entry name" value="RecJ"/>
</dbReference>
<dbReference type="Pfam" id="PF01368">
    <property type="entry name" value="DHH"/>
    <property type="match status" value="1"/>
</dbReference>
<dbReference type="SUPFAM" id="SSF64182">
    <property type="entry name" value="DHH phosphoesterases"/>
    <property type="match status" value="1"/>
</dbReference>
<dbReference type="InterPro" id="IPR001667">
    <property type="entry name" value="DDH_dom"/>
</dbReference>
<proteinExistence type="inferred from homology"/>
<dbReference type="KEGG" id="cad:Curi_c17390"/>
<feature type="domain" description="DHHA1" evidence="8">
    <location>
        <begin position="345"/>
        <end position="436"/>
    </location>
</feature>
<gene>
    <name evidence="10" type="primary">recJ</name>
    <name evidence="10" type="ordered locus">Curi_c17390</name>
</gene>
<dbReference type="OrthoDB" id="9809852at2"/>
<evidence type="ECO:0000256" key="4">
    <source>
        <dbReference type="ARBA" id="ARBA00022801"/>
    </source>
</evidence>
<evidence type="ECO:0000259" key="8">
    <source>
        <dbReference type="Pfam" id="PF02272"/>
    </source>
</evidence>
<dbReference type="InterPro" id="IPR038763">
    <property type="entry name" value="DHH_sf"/>
</dbReference>
<dbReference type="GO" id="GO:0003676">
    <property type="term" value="F:nucleic acid binding"/>
    <property type="evidence" value="ECO:0007669"/>
    <property type="project" value="InterPro"/>
</dbReference>
<dbReference type="GO" id="GO:0008409">
    <property type="term" value="F:5'-3' exonuclease activity"/>
    <property type="evidence" value="ECO:0007669"/>
    <property type="project" value="InterPro"/>
</dbReference>
<organism evidence="10 11">
    <name type="scientific">Gottschalkia acidurici (strain ATCC 7906 / DSM 604 / BCRC 14475 / CIP 104303 / KCTC 5404 / NCIMB 10678 / 9a)</name>
    <name type="common">Clostridium acidurici</name>
    <dbReference type="NCBI Taxonomy" id="1128398"/>
    <lineage>
        <taxon>Bacteria</taxon>
        <taxon>Bacillati</taxon>
        <taxon>Bacillota</taxon>
        <taxon>Tissierellia</taxon>
        <taxon>Tissierellales</taxon>
        <taxon>Gottschalkiaceae</taxon>
        <taxon>Gottschalkia</taxon>
    </lineage>
</organism>
<keyword evidence="11" id="KW-1185">Reference proteome</keyword>
<dbReference type="PANTHER" id="PTHR30255:SF2">
    <property type="entry name" value="SINGLE-STRANDED-DNA-SPECIFIC EXONUCLEASE RECJ"/>
    <property type="match status" value="1"/>
</dbReference>
<keyword evidence="6" id="KW-0175">Coiled coil</keyword>
<feature type="domain" description="RecJ OB" evidence="9">
    <location>
        <begin position="453"/>
        <end position="577"/>
    </location>
</feature>
<dbReference type="STRING" id="1128398.Curi_c17390"/>
<evidence type="ECO:0000259" key="9">
    <source>
        <dbReference type="Pfam" id="PF17768"/>
    </source>
</evidence>
<protein>
    <recommendedName>
        <fullName evidence="2">Single-stranded-DNA-specific exonuclease RecJ</fullName>
    </recommendedName>
</protein>
<keyword evidence="4 10" id="KW-0378">Hydrolase</keyword>
<dbReference type="AlphaFoldDB" id="K0B273"/>
<evidence type="ECO:0000256" key="6">
    <source>
        <dbReference type="SAM" id="Coils"/>
    </source>
</evidence>
<dbReference type="NCBIfam" id="TIGR00644">
    <property type="entry name" value="recJ"/>
    <property type="match status" value="1"/>
</dbReference>
<evidence type="ECO:0000256" key="2">
    <source>
        <dbReference type="ARBA" id="ARBA00019841"/>
    </source>
</evidence>
<keyword evidence="5 10" id="KW-0269">Exonuclease</keyword>
<evidence type="ECO:0000256" key="3">
    <source>
        <dbReference type="ARBA" id="ARBA00022722"/>
    </source>
</evidence>
<evidence type="ECO:0000313" key="11">
    <source>
        <dbReference type="Proteomes" id="UP000006094"/>
    </source>
</evidence>
<dbReference type="Proteomes" id="UP000006094">
    <property type="component" value="Chromosome"/>
</dbReference>
<evidence type="ECO:0000259" key="7">
    <source>
        <dbReference type="Pfam" id="PF01368"/>
    </source>
</evidence>
<keyword evidence="3" id="KW-0540">Nuclease</keyword>
<dbReference type="HOGENOM" id="CLU_009736_5_2_9"/>
<dbReference type="Pfam" id="PF02272">
    <property type="entry name" value="DHHA1"/>
    <property type="match status" value="1"/>
</dbReference>
<dbReference type="Gene3D" id="3.90.1640.30">
    <property type="match status" value="1"/>
</dbReference>
<dbReference type="Pfam" id="PF17768">
    <property type="entry name" value="RecJ_OB"/>
    <property type="match status" value="1"/>
</dbReference>
<dbReference type="InterPro" id="IPR003156">
    <property type="entry name" value="DHHA1_dom"/>
</dbReference>
<accession>K0B273</accession>
<dbReference type="InterPro" id="IPR051673">
    <property type="entry name" value="SSDNA_exonuclease_RecJ"/>
</dbReference>
<evidence type="ECO:0000256" key="5">
    <source>
        <dbReference type="ARBA" id="ARBA00022839"/>
    </source>
</evidence>
<dbReference type="Gene3D" id="3.10.310.30">
    <property type="match status" value="1"/>
</dbReference>
<reference evidence="10 11" key="1">
    <citation type="journal article" date="2012" name="PLoS ONE">
        <title>The purine-utilizing bacterium Clostridium acidurici 9a: a genome-guided metabolic reconsideration.</title>
        <authorList>
            <person name="Hartwich K."/>
            <person name="Poehlein A."/>
            <person name="Daniel R."/>
        </authorList>
    </citation>
    <scope>NUCLEOTIDE SEQUENCE [LARGE SCALE GENOMIC DNA]</scope>
    <source>
        <strain evidence="11">ATCC 7906 / DSM 604 / BCRC 14475 / CIP 104303 / KCTC 5404 / NCIMB 10678 / 9a</strain>
    </source>
</reference>
<feature type="coiled-coil region" evidence="6">
    <location>
        <begin position="301"/>
        <end position="328"/>
    </location>
</feature>
<evidence type="ECO:0000313" key="10">
    <source>
        <dbReference type="EMBL" id="AFS78746.1"/>
    </source>
</evidence>
<dbReference type="InterPro" id="IPR041122">
    <property type="entry name" value="RecJ_OB"/>
</dbReference>
<dbReference type="GO" id="GO:0006310">
    <property type="term" value="P:DNA recombination"/>
    <property type="evidence" value="ECO:0007669"/>
    <property type="project" value="InterPro"/>
</dbReference>
<comment type="similarity">
    <text evidence="1">Belongs to the RecJ family.</text>
</comment>
<dbReference type="EMBL" id="CP003326">
    <property type="protein sequence ID" value="AFS78746.1"/>
    <property type="molecule type" value="Genomic_DNA"/>
</dbReference>
<feature type="domain" description="DDH" evidence="7">
    <location>
        <begin position="77"/>
        <end position="227"/>
    </location>
</feature>
<dbReference type="RefSeq" id="WP_014967882.1">
    <property type="nucleotide sequence ID" value="NC_018664.1"/>
</dbReference>
<dbReference type="GO" id="GO:0006281">
    <property type="term" value="P:DNA repair"/>
    <property type="evidence" value="ECO:0007669"/>
    <property type="project" value="InterPro"/>
</dbReference>
<dbReference type="eggNOG" id="COG0608">
    <property type="taxonomic scope" value="Bacteria"/>
</dbReference>
<sequence length="579" mass="64911">MQKWLLRNVKADYKKISNTLGVSELICRIMLNRNISGFELMDSFINPSMDKFHNPRLMKDIELGVSIMKKAIENNLKIRICGDYDQDGNSSVLTLYNGLKRCGANVDYVIPHRVIDGYGINERIVENANKDGIDVIITCDNGISAIDSVKLAKDLGMKVIITDHHDVPNTLPEADAVINPKRVDCNYPFKELCGAGVALKFIQVLYEEMNVPIEESYNLLEFVAMATVCDVVDLVDENRIIVKEGLKRINETKNIGIRALIKATGLEGKTITTYSLGFVIGPCINASGRLDSADIAVELFLTDSQEKAEEYANKLHKLNEERKSMTIEGVDKVIQKIEESNIIKDKIIVAYEPSIHESIAGIIAGRIKDKYNKPTIIITDSTEEGISKASARSIEEYNMIEAIAKCKELLNKFGGHPMAAGFSLNSSNIDKLRYELNGTTTLTEDDLLPKLYIDAHVPINVASIKLAEELNMLEPFGKGNHKPIFADKGIIVKKIDILGRDYKIIKMSLQNKKGRIVTGVYFGDIELMQKYIINKYGEEELNRAFNGQANNVELDITYLPSINEYNGNRYLQVVIQDYR</sequence>
<name>K0B273_GOTA9</name>